<dbReference type="InterPro" id="IPR029052">
    <property type="entry name" value="Metallo-depent_PP-like"/>
</dbReference>
<evidence type="ECO:0000256" key="2">
    <source>
        <dbReference type="ARBA" id="ARBA00022801"/>
    </source>
</evidence>
<dbReference type="RefSeq" id="WP_324268442.1">
    <property type="nucleotide sequence ID" value="NZ_JAWLNX010000023.1"/>
</dbReference>
<proteinExistence type="inferred from homology"/>
<dbReference type="PANTHER" id="PTHR42988">
    <property type="entry name" value="PHOSPHOHYDROLASE"/>
    <property type="match status" value="1"/>
</dbReference>
<accession>A0ABU6AHJ3</accession>
<evidence type="ECO:0000256" key="3">
    <source>
        <dbReference type="ARBA" id="ARBA00023004"/>
    </source>
</evidence>
<dbReference type="Gene3D" id="3.60.21.10">
    <property type="match status" value="1"/>
</dbReference>
<dbReference type="PANTHER" id="PTHR42988:SF2">
    <property type="entry name" value="CYCLIC NUCLEOTIDE PHOSPHODIESTERASE CBUA0032-RELATED"/>
    <property type="match status" value="1"/>
</dbReference>
<protein>
    <submittedName>
        <fullName evidence="6">Metallophosphoesterase</fullName>
    </submittedName>
</protein>
<comment type="similarity">
    <text evidence="4">Belongs to the cyclic nucleotide phosphodiesterase class-III family.</text>
</comment>
<dbReference type="Pfam" id="PF00149">
    <property type="entry name" value="Metallophos"/>
    <property type="match status" value="1"/>
</dbReference>
<name>A0ABU6AHJ3_9PSEU</name>
<organism evidence="6 7">
    <name type="scientific">Saccharopolyspora mangrovi</name>
    <dbReference type="NCBI Taxonomy" id="3082379"/>
    <lineage>
        <taxon>Bacteria</taxon>
        <taxon>Bacillati</taxon>
        <taxon>Actinomycetota</taxon>
        <taxon>Actinomycetes</taxon>
        <taxon>Pseudonocardiales</taxon>
        <taxon>Pseudonocardiaceae</taxon>
        <taxon>Saccharopolyspora</taxon>
    </lineage>
</organism>
<evidence type="ECO:0000313" key="6">
    <source>
        <dbReference type="EMBL" id="MEB3370971.1"/>
    </source>
</evidence>
<dbReference type="InterPro" id="IPR004843">
    <property type="entry name" value="Calcineurin-like_PHP"/>
</dbReference>
<evidence type="ECO:0000313" key="7">
    <source>
        <dbReference type="Proteomes" id="UP001327093"/>
    </source>
</evidence>
<dbReference type="SUPFAM" id="SSF56300">
    <property type="entry name" value="Metallo-dependent phosphatases"/>
    <property type="match status" value="1"/>
</dbReference>
<sequence>MSAGVPAPDLTLIQLSDTHILPVGELQHGTVDTFTNLEAALATVAASRAEVSALLLTGDLTDDGSPAAYRRLRELVEPAAEELGAHVIYVMGNHDERTAFRNELLAEAATGPHDAVHWVGGVRIVVLDTTTPGQHDGRLHPGQLDWLRAELEQPAPRGTVLALHHPPLPSAVPPVHLLRLYDADRLGEVVAGTDVRIILSGHNHATGCGVLAGIPVWVSPACANQIDPLVKGRLRGVPGGGMTRIDVFAESAIATAVPIDVASFVYDHDEAQVVKMIHTHLSEAE</sequence>
<evidence type="ECO:0000259" key="5">
    <source>
        <dbReference type="Pfam" id="PF00149"/>
    </source>
</evidence>
<keyword evidence="2" id="KW-0378">Hydrolase</keyword>
<keyword evidence="7" id="KW-1185">Reference proteome</keyword>
<dbReference type="InterPro" id="IPR050884">
    <property type="entry name" value="CNP_phosphodiesterase-III"/>
</dbReference>
<feature type="domain" description="Calcineurin-like phosphoesterase" evidence="5">
    <location>
        <begin position="11"/>
        <end position="204"/>
    </location>
</feature>
<gene>
    <name evidence="6" type="ORF">R4I43_26555</name>
</gene>
<evidence type="ECO:0000256" key="1">
    <source>
        <dbReference type="ARBA" id="ARBA00022723"/>
    </source>
</evidence>
<comment type="caution">
    <text evidence="6">The sequence shown here is derived from an EMBL/GenBank/DDBJ whole genome shotgun (WGS) entry which is preliminary data.</text>
</comment>
<evidence type="ECO:0000256" key="4">
    <source>
        <dbReference type="ARBA" id="ARBA00025742"/>
    </source>
</evidence>
<reference evidence="6 7" key="1">
    <citation type="submission" date="2023-10" db="EMBL/GenBank/DDBJ databases">
        <title>Saccharopolyspora sp. nov., isolated from mangrove soil.</title>
        <authorList>
            <person name="Lu Y."/>
            <person name="Liu W."/>
        </authorList>
    </citation>
    <scope>NUCLEOTIDE SEQUENCE [LARGE SCALE GENOMIC DNA]</scope>
    <source>
        <strain evidence="6 7">S2-29</strain>
    </source>
</reference>
<dbReference type="Proteomes" id="UP001327093">
    <property type="component" value="Unassembled WGS sequence"/>
</dbReference>
<dbReference type="EMBL" id="JAWLNX010000023">
    <property type="protein sequence ID" value="MEB3370971.1"/>
    <property type="molecule type" value="Genomic_DNA"/>
</dbReference>
<keyword evidence="1" id="KW-0479">Metal-binding</keyword>
<keyword evidence="3" id="KW-0408">Iron</keyword>